<evidence type="ECO:0000313" key="2">
    <source>
        <dbReference type="Proteomes" id="UP000216345"/>
    </source>
</evidence>
<protein>
    <submittedName>
        <fullName evidence="1">Uncharacterized protein</fullName>
    </submittedName>
</protein>
<comment type="caution">
    <text evidence="1">The sequence shown here is derived from an EMBL/GenBank/DDBJ whole genome shotgun (WGS) entry which is preliminary data.</text>
</comment>
<gene>
    <name evidence="1" type="ORF">CEV32_4961</name>
</gene>
<keyword evidence="2" id="KW-1185">Reference proteome</keyword>
<sequence>MILLNRVVHIFAGANGNGLANLRKTVFCIALQDSCSIGLTAIDGDPFWSAMVGQSLAKKAFGCS</sequence>
<dbReference type="EMBL" id="NNRK01000004">
    <property type="protein sequence ID" value="OYR19454.1"/>
    <property type="molecule type" value="Genomic_DNA"/>
</dbReference>
<reference evidence="1 2" key="1">
    <citation type="submission" date="2017-07" db="EMBL/GenBank/DDBJ databases">
        <title>Phylogenetic study on the rhizospheric bacterium Ochrobactrum sp. A44.</title>
        <authorList>
            <person name="Krzyzanowska D.M."/>
            <person name="Ossowicki A."/>
            <person name="Rajewska M."/>
            <person name="Maciag T."/>
            <person name="Kaczynski Z."/>
            <person name="Czerwicka M."/>
            <person name="Jafra S."/>
        </authorList>
    </citation>
    <scope>NUCLEOTIDE SEQUENCE [LARGE SCALE GENOMIC DNA]</scope>
    <source>
        <strain evidence="1 2">PR17</strain>
    </source>
</reference>
<proteinExistence type="predicted"/>
<dbReference type="AlphaFoldDB" id="A0A256FX75"/>
<evidence type="ECO:0000313" key="1">
    <source>
        <dbReference type="EMBL" id="OYR19454.1"/>
    </source>
</evidence>
<organism evidence="1 2">
    <name type="scientific">Brucella rhizosphaerae</name>
    <dbReference type="NCBI Taxonomy" id="571254"/>
    <lineage>
        <taxon>Bacteria</taxon>
        <taxon>Pseudomonadati</taxon>
        <taxon>Pseudomonadota</taxon>
        <taxon>Alphaproteobacteria</taxon>
        <taxon>Hyphomicrobiales</taxon>
        <taxon>Brucellaceae</taxon>
        <taxon>Brucella/Ochrobactrum group</taxon>
        <taxon>Brucella</taxon>
    </lineage>
</organism>
<name>A0A256FX75_9HYPH</name>
<accession>A0A256FX75</accession>
<dbReference type="Proteomes" id="UP000216345">
    <property type="component" value="Unassembled WGS sequence"/>
</dbReference>